<organism evidence="3 4">
    <name type="scientific">Cobetia crustatorum</name>
    <dbReference type="NCBI Taxonomy" id="553385"/>
    <lineage>
        <taxon>Bacteria</taxon>
        <taxon>Pseudomonadati</taxon>
        <taxon>Pseudomonadota</taxon>
        <taxon>Gammaproteobacteria</taxon>
        <taxon>Oceanospirillales</taxon>
        <taxon>Halomonadaceae</taxon>
        <taxon>Cobetia</taxon>
    </lineage>
</organism>
<dbReference type="PROSITE" id="PS50931">
    <property type="entry name" value="HTH_LYSR"/>
    <property type="match status" value="1"/>
</dbReference>
<dbReference type="SUPFAM" id="SSF53850">
    <property type="entry name" value="Periplasmic binding protein-like II"/>
    <property type="match status" value="1"/>
</dbReference>
<comment type="caution">
    <text evidence="3">The sequence shown here is derived from an EMBL/GenBank/DDBJ whole genome shotgun (WGS) entry which is preliminary data.</text>
</comment>
<dbReference type="Pfam" id="PF00126">
    <property type="entry name" value="HTH_1"/>
    <property type="match status" value="1"/>
</dbReference>
<reference evidence="3 4" key="1">
    <citation type="submission" date="2019-07" db="EMBL/GenBank/DDBJ databases">
        <title>Diversity of Bacteria from Kongsfjorden, Arctic.</title>
        <authorList>
            <person name="Yu Y."/>
        </authorList>
    </citation>
    <scope>NUCLEOTIDE SEQUENCE [LARGE SCALE GENOMIC DNA]</scope>
    <source>
        <strain evidence="3 4">SM1923</strain>
    </source>
</reference>
<accession>A0A558HN86</accession>
<dbReference type="STRING" id="553385.GCA_000591415_03121"/>
<evidence type="ECO:0000256" key="1">
    <source>
        <dbReference type="SAM" id="MobiDB-lite"/>
    </source>
</evidence>
<dbReference type="Proteomes" id="UP000319941">
    <property type="component" value="Unassembled WGS sequence"/>
</dbReference>
<feature type="region of interest" description="Disordered" evidence="1">
    <location>
        <begin position="1"/>
        <end position="24"/>
    </location>
</feature>
<dbReference type="InterPro" id="IPR036388">
    <property type="entry name" value="WH-like_DNA-bd_sf"/>
</dbReference>
<proteinExistence type="predicted"/>
<dbReference type="CDD" id="cd05466">
    <property type="entry name" value="PBP2_LTTR_substrate"/>
    <property type="match status" value="1"/>
</dbReference>
<dbReference type="AlphaFoldDB" id="A0A558HN86"/>
<dbReference type="PANTHER" id="PTHR30427:SF1">
    <property type="entry name" value="TRANSCRIPTIONAL ACTIVATOR PROTEIN LYSR"/>
    <property type="match status" value="1"/>
</dbReference>
<evidence type="ECO:0000259" key="2">
    <source>
        <dbReference type="PROSITE" id="PS50931"/>
    </source>
</evidence>
<dbReference type="GO" id="GO:0043565">
    <property type="term" value="F:sequence-specific DNA binding"/>
    <property type="evidence" value="ECO:0007669"/>
    <property type="project" value="TreeGrafter"/>
</dbReference>
<sequence length="411" mass="44106">MTGAYRSISSGSNKMAQSDTGTREPGMRLRQLEMLWAVIECGSMKGGAAQLGISVPVVSRGLAQLEQTLGYSLFLREGGRLVPTPEAERLTPSLAQMFTAQSELRRLAFGPGSGTRPRLVLAVTPALEAFSAGWLTRIAACEALSDWLPVIEVMEPSQQVEAAREGRVAMAVNLEAPPEPQGGKRAATAAARARELNASLRQRAREETVLIEDEDGTSATATMPELGDNPPSSEPESVIEAPVTDASDEETTAHQQQVLRLPLMLLWPARWPLLNKPLCLARLNERPFVDLPENTSQGRLIRGLLKRERVTPAIQAEAATPDSAGQLACSGVAATIIDVLSARQTLSGANGSLIGMALSMRSERYLELSWQLPVAEDGSAEQEVQTRLIALLEAEVAACLAELPTGNDEQE</sequence>
<feature type="domain" description="HTH lysR-type" evidence="2">
    <location>
        <begin position="27"/>
        <end position="84"/>
    </location>
</feature>
<dbReference type="InterPro" id="IPR000847">
    <property type="entry name" value="LysR_HTH_N"/>
</dbReference>
<dbReference type="InterPro" id="IPR036390">
    <property type="entry name" value="WH_DNA-bd_sf"/>
</dbReference>
<feature type="region of interest" description="Disordered" evidence="1">
    <location>
        <begin position="214"/>
        <end position="247"/>
    </location>
</feature>
<protein>
    <submittedName>
        <fullName evidence="3">LysR family transcriptional regulator</fullName>
    </submittedName>
</protein>
<gene>
    <name evidence="3" type="ORF">FQP86_08230</name>
</gene>
<evidence type="ECO:0000313" key="4">
    <source>
        <dbReference type="Proteomes" id="UP000319941"/>
    </source>
</evidence>
<feature type="compositionally biased region" description="Polar residues" evidence="1">
    <location>
        <begin position="7"/>
        <end position="20"/>
    </location>
</feature>
<dbReference type="GO" id="GO:0003700">
    <property type="term" value="F:DNA-binding transcription factor activity"/>
    <property type="evidence" value="ECO:0007669"/>
    <property type="project" value="InterPro"/>
</dbReference>
<dbReference type="SUPFAM" id="SSF46785">
    <property type="entry name" value="Winged helix' DNA-binding domain"/>
    <property type="match status" value="1"/>
</dbReference>
<evidence type="ECO:0000313" key="3">
    <source>
        <dbReference type="EMBL" id="TVU70602.1"/>
    </source>
</evidence>
<dbReference type="PANTHER" id="PTHR30427">
    <property type="entry name" value="TRANSCRIPTIONAL ACTIVATOR PROTEIN LYSR"/>
    <property type="match status" value="1"/>
</dbReference>
<dbReference type="GO" id="GO:0010628">
    <property type="term" value="P:positive regulation of gene expression"/>
    <property type="evidence" value="ECO:0007669"/>
    <property type="project" value="TreeGrafter"/>
</dbReference>
<dbReference type="Gene3D" id="3.40.190.290">
    <property type="match status" value="1"/>
</dbReference>
<dbReference type="EMBL" id="VNFH01000005">
    <property type="protein sequence ID" value="TVU70602.1"/>
    <property type="molecule type" value="Genomic_DNA"/>
</dbReference>
<dbReference type="Gene3D" id="1.10.10.10">
    <property type="entry name" value="Winged helix-like DNA-binding domain superfamily/Winged helix DNA-binding domain"/>
    <property type="match status" value="1"/>
</dbReference>
<keyword evidence="4" id="KW-1185">Reference proteome</keyword>
<name>A0A558HN86_9GAMM</name>
<dbReference type="OrthoDB" id="9785745at2"/>